<evidence type="ECO:0000256" key="13">
    <source>
        <dbReference type="PIRSR" id="PIRSR602401-1"/>
    </source>
</evidence>
<feature type="binding site" description="axial binding residue" evidence="13">
    <location>
        <position position="441"/>
    </location>
    <ligand>
        <name>heme</name>
        <dbReference type="ChEBI" id="CHEBI:30413"/>
    </ligand>
    <ligandPart>
        <name>Fe</name>
        <dbReference type="ChEBI" id="CHEBI:18248"/>
    </ligandPart>
</feature>
<evidence type="ECO:0000256" key="1">
    <source>
        <dbReference type="ARBA" id="ARBA00001971"/>
    </source>
</evidence>
<evidence type="ECO:0000256" key="5">
    <source>
        <dbReference type="ARBA" id="ARBA00022617"/>
    </source>
</evidence>
<keyword evidence="5 13" id="KW-0349">Heme</keyword>
<evidence type="ECO:0000256" key="9">
    <source>
        <dbReference type="ARBA" id="ARBA00023002"/>
    </source>
</evidence>
<keyword evidence="6 13" id="KW-0479">Metal-binding</keyword>
<dbReference type="PRINTS" id="PR00385">
    <property type="entry name" value="P450"/>
</dbReference>
<evidence type="ECO:0000256" key="15">
    <source>
        <dbReference type="SAM" id="Phobius"/>
    </source>
</evidence>
<evidence type="ECO:0000256" key="3">
    <source>
        <dbReference type="ARBA" id="ARBA00004406"/>
    </source>
</evidence>
<comment type="similarity">
    <text evidence="4 14">Belongs to the cytochrome P450 family.</text>
</comment>
<dbReference type="InterPro" id="IPR001128">
    <property type="entry name" value="Cyt_P450"/>
</dbReference>
<keyword evidence="10 13" id="KW-0408">Iron</keyword>
<dbReference type="GO" id="GO:0016705">
    <property type="term" value="F:oxidoreductase activity, acting on paired donors, with incorporation or reduction of molecular oxygen"/>
    <property type="evidence" value="ECO:0007669"/>
    <property type="project" value="InterPro"/>
</dbReference>
<evidence type="ECO:0000256" key="7">
    <source>
        <dbReference type="ARBA" id="ARBA00022824"/>
    </source>
</evidence>
<organism evidence="16">
    <name type="scientific">Parasteatoda tepidariorum</name>
    <name type="common">Common house spider</name>
    <name type="synonym">Achaearanea tepidariorum</name>
    <dbReference type="NCBI Taxonomy" id="114398"/>
    <lineage>
        <taxon>Eukaryota</taxon>
        <taxon>Metazoa</taxon>
        <taxon>Ecdysozoa</taxon>
        <taxon>Arthropoda</taxon>
        <taxon>Chelicerata</taxon>
        <taxon>Arachnida</taxon>
        <taxon>Araneae</taxon>
        <taxon>Araneomorphae</taxon>
        <taxon>Entelegynae</taxon>
        <taxon>Araneoidea</taxon>
        <taxon>Theridiidae</taxon>
        <taxon>Parasteatoda</taxon>
    </lineage>
</organism>
<keyword evidence="9 14" id="KW-0560">Oxidoreductase</keyword>
<dbReference type="InterPro" id="IPR036396">
    <property type="entry name" value="Cyt_P450_sf"/>
</dbReference>
<dbReference type="PANTHER" id="PTHR24292">
    <property type="entry name" value="CYTOCHROME P450"/>
    <property type="match status" value="1"/>
</dbReference>
<keyword evidence="12 15" id="KW-0472">Membrane</keyword>
<comment type="cofactor">
    <cofactor evidence="1 13">
        <name>heme</name>
        <dbReference type="ChEBI" id="CHEBI:30413"/>
    </cofactor>
</comment>
<dbReference type="GO" id="GO:0005506">
    <property type="term" value="F:iron ion binding"/>
    <property type="evidence" value="ECO:0007669"/>
    <property type="project" value="InterPro"/>
</dbReference>
<evidence type="ECO:0000256" key="14">
    <source>
        <dbReference type="RuleBase" id="RU000461"/>
    </source>
</evidence>
<keyword evidence="15" id="KW-0812">Transmembrane</keyword>
<dbReference type="GO" id="GO:0005789">
    <property type="term" value="C:endoplasmic reticulum membrane"/>
    <property type="evidence" value="ECO:0007669"/>
    <property type="project" value="UniProtKB-SubCell"/>
</dbReference>
<dbReference type="PRINTS" id="PR00463">
    <property type="entry name" value="EP450I"/>
</dbReference>
<protein>
    <recommendedName>
        <fullName evidence="17">Cytochrome P450 3A24</fullName>
    </recommendedName>
</protein>
<dbReference type="GeneID" id="107438315"/>
<evidence type="ECO:0000256" key="12">
    <source>
        <dbReference type="ARBA" id="ARBA00023136"/>
    </source>
</evidence>
<dbReference type="AlphaFoldDB" id="A0A2L2Y209"/>
<keyword evidence="7" id="KW-0256">Endoplasmic reticulum</keyword>
<accession>A0A2L2Y209</accession>
<keyword evidence="11 14" id="KW-0503">Monooxygenase</keyword>
<dbReference type="OMA" id="GHHYCLG"/>
<dbReference type="InterPro" id="IPR017972">
    <property type="entry name" value="Cyt_P450_CS"/>
</dbReference>
<dbReference type="FunFam" id="1.10.630.10:FF:000042">
    <property type="entry name" value="Cytochrome P450"/>
    <property type="match status" value="1"/>
</dbReference>
<dbReference type="InterPro" id="IPR050476">
    <property type="entry name" value="Insect_CytP450_Detox"/>
</dbReference>
<comment type="subcellular location">
    <subcellularLocation>
        <location evidence="3">Endoplasmic reticulum membrane</location>
        <topology evidence="3">Peripheral membrane protein</topology>
    </subcellularLocation>
    <subcellularLocation>
        <location evidence="2">Microsome membrane</location>
        <topology evidence="2">Peripheral membrane protein</topology>
    </subcellularLocation>
</comment>
<dbReference type="OrthoDB" id="6410329at2759"/>
<dbReference type="Pfam" id="PF00067">
    <property type="entry name" value="p450"/>
    <property type="match status" value="1"/>
</dbReference>
<dbReference type="EMBL" id="IAAA01004060">
    <property type="protein sequence ID" value="LAA02047.1"/>
    <property type="molecule type" value="mRNA"/>
</dbReference>
<evidence type="ECO:0000256" key="10">
    <source>
        <dbReference type="ARBA" id="ARBA00023004"/>
    </source>
</evidence>
<dbReference type="RefSeq" id="XP_021002695.2">
    <property type="nucleotide sequence ID" value="XM_021147036.3"/>
</dbReference>
<dbReference type="SUPFAM" id="SSF48264">
    <property type="entry name" value="Cytochrome P450"/>
    <property type="match status" value="1"/>
</dbReference>
<dbReference type="KEGG" id="ptep:107438315"/>
<dbReference type="Gene3D" id="1.10.630.10">
    <property type="entry name" value="Cytochrome P450"/>
    <property type="match status" value="1"/>
</dbReference>
<evidence type="ECO:0000256" key="6">
    <source>
        <dbReference type="ARBA" id="ARBA00022723"/>
    </source>
</evidence>
<proteinExistence type="evidence at transcript level"/>
<evidence type="ECO:0000256" key="11">
    <source>
        <dbReference type="ARBA" id="ARBA00023033"/>
    </source>
</evidence>
<evidence type="ECO:0000256" key="4">
    <source>
        <dbReference type="ARBA" id="ARBA00010617"/>
    </source>
</evidence>
<dbReference type="GO" id="GO:0004497">
    <property type="term" value="F:monooxygenase activity"/>
    <property type="evidence" value="ECO:0007669"/>
    <property type="project" value="UniProtKB-KW"/>
</dbReference>
<keyword evidence="8" id="KW-0492">Microsome</keyword>
<dbReference type="InterPro" id="IPR002401">
    <property type="entry name" value="Cyt_P450_E_grp-I"/>
</dbReference>
<keyword evidence="15" id="KW-1133">Transmembrane helix</keyword>
<reference evidence="16" key="1">
    <citation type="journal article" date="2016" name="Mol. Ecol. Resour.">
        <title>Evaluation of the impact of RNA preservation methods of spiders for de novo transcriptome assembly.</title>
        <authorList>
            <person name="Kono N."/>
            <person name="Nakamura H."/>
            <person name="Ito Y."/>
            <person name="Tomita M."/>
            <person name="Arakawa K."/>
        </authorList>
    </citation>
    <scope>NUCLEOTIDE SEQUENCE</scope>
    <source>
        <tissue evidence="16">Whole body</tissue>
    </source>
</reference>
<dbReference type="PANTHER" id="PTHR24292:SF102">
    <property type="entry name" value="CYTOCHROME P450 FAMILY-RELATED"/>
    <property type="match status" value="1"/>
</dbReference>
<evidence type="ECO:0000256" key="2">
    <source>
        <dbReference type="ARBA" id="ARBA00004174"/>
    </source>
</evidence>
<evidence type="ECO:0000313" key="16">
    <source>
        <dbReference type="EMBL" id="LAA02047.1"/>
    </source>
</evidence>
<evidence type="ECO:0008006" key="17">
    <source>
        <dbReference type="Google" id="ProtNLM"/>
    </source>
</evidence>
<feature type="transmembrane region" description="Helical" evidence="15">
    <location>
        <begin position="6"/>
        <end position="24"/>
    </location>
</feature>
<dbReference type="GO" id="GO:0020037">
    <property type="term" value="F:heme binding"/>
    <property type="evidence" value="ECO:0007669"/>
    <property type="project" value="InterPro"/>
</dbReference>
<evidence type="ECO:0000256" key="8">
    <source>
        <dbReference type="ARBA" id="ARBA00022848"/>
    </source>
</evidence>
<dbReference type="PROSITE" id="PS00086">
    <property type="entry name" value="CYTOCHROME_P450"/>
    <property type="match status" value="1"/>
</dbReference>
<name>A0A2L2Y209_PARTP</name>
<dbReference type="CDD" id="cd11055">
    <property type="entry name" value="CYP3A-like"/>
    <property type="match status" value="1"/>
</dbReference>
<sequence>MDTTLTLLGVFLSVIVIFIFKWALRRHSIHQTWKRYGIPGPEPDFLTGNLRQLKKDPTPNYIISDWIKKYGNVVGYYVGEDVFVVIKDLEILKKVLIKDIGVFSNRPTLFLEADPFPKTLVGLRDKRWKEVRNIVTPTFSSGKIKQMTDIVSKKVDITVDLIVKESKRNEAFNIYKMVQGLTLDVIAACALAMKTSCQENPNDALLTNVRTIIAAQYNKLAIYSILFPFMSKVLKLLESATSFKQAIDFIVNHLKSVIKERRKDTNFKSKDILQTLLESSEEGTTSGSGTKLTEEEVVAQAFVVFLAGYETTATALAFTFHLLVTHPEIQDRLYEEIKDVKDSDYATIQGLQYLDQVFNESLRLYPPVTGFTSRVCDQDYDIGPHTIPKNAHVFVPVWDLQHDPEYWPEPYKFDPDRFSPENKGSIKNMTYMPFGAGPRNCIGARFAQLEAKMIIFKLLKKVKLQPSEKTEKELTLHTHTVITYPKNGVWLKAVLRN</sequence>